<evidence type="ECO:0000313" key="2">
    <source>
        <dbReference type="Proteomes" id="UP001500467"/>
    </source>
</evidence>
<dbReference type="Proteomes" id="UP001500467">
    <property type="component" value="Unassembled WGS sequence"/>
</dbReference>
<protein>
    <submittedName>
        <fullName evidence="1">Uncharacterized protein</fullName>
    </submittedName>
</protein>
<dbReference type="RefSeq" id="WP_253858101.1">
    <property type="nucleotide sequence ID" value="NZ_BAAALM010000015.1"/>
</dbReference>
<name>A0ABN1VLJ9_9PSEU</name>
<gene>
    <name evidence="1" type="ORF">GCM10009675_41040</name>
</gene>
<dbReference type="EMBL" id="BAAALM010000015">
    <property type="protein sequence ID" value="GAA1214704.1"/>
    <property type="molecule type" value="Genomic_DNA"/>
</dbReference>
<sequence length="521" mass="56800">MRIDTRLEAKLNRARDQVLRQHRGQRDFHGAGIGFRVKNGAQTGEPTVVAAVTKKRPAGYVSTEKLLPRSVQVDGGNYGVDVIEAGPFSTRGDPEFQPGLNDPVLPDRFRPLRQGSVVGNRNKNPVGTLSVFVRDLTDDSSGILSNNHVLVRDNSGQIGDEIVQPGGGGGSDVIGHLKRFVPLTPGVHNSNTVDVALAQLTDDATELTPEFPGNRMSEISDNHPAIGLYFAGDPTHFFGFITKIDSVLSSINCDLLTAPNGLYIPGGGDLDQPIEKVGYRTGYTSSTIYAVNFVAVVYIDDSSGTRPYWFHDLIMTRQFGWPGDSGSVVCMGGDGMTHTPIEIAQNLCPFMDSVGDMYDLPLQNDHEHADRARDEFFARSQIGNYLSRMFYVNSDVILSRTEGVEATPEEKAGAASLYDKYHDFLVNALANPDRPGLVVTQEHLDDAAFALSGLKVNMTTEEANAGDSLYNEMLKPTLGMNNQQIIQYMNDTNRFRRLWDIVAAVPTLQAVGPIEGADGPR</sequence>
<evidence type="ECO:0000313" key="1">
    <source>
        <dbReference type="EMBL" id="GAA1214704.1"/>
    </source>
</evidence>
<keyword evidence="2" id="KW-1185">Reference proteome</keyword>
<organism evidence="1 2">
    <name type="scientific">Prauserella alba</name>
    <dbReference type="NCBI Taxonomy" id="176898"/>
    <lineage>
        <taxon>Bacteria</taxon>
        <taxon>Bacillati</taxon>
        <taxon>Actinomycetota</taxon>
        <taxon>Actinomycetes</taxon>
        <taxon>Pseudonocardiales</taxon>
        <taxon>Pseudonocardiaceae</taxon>
        <taxon>Prauserella</taxon>
    </lineage>
</organism>
<comment type="caution">
    <text evidence="1">The sequence shown here is derived from an EMBL/GenBank/DDBJ whole genome shotgun (WGS) entry which is preliminary data.</text>
</comment>
<accession>A0ABN1VLJ9</accession>
<reference evidence="1 2" key="1">
    <citation type="journal article" date="2019" name="Int. J. Syst. Evol. Microbiol.">
        <title>The Global Catalogue of Microorganisms (GCM) 10K type strain sequencing project: providing services to taxonomists for standard genome sequencing and annotation.</title>
        <authorList>
            <consortium name="The Broad Institute Genomics Platform"/>
            <consortium name="The Broad Institute Genome Sequencing Center for Infectious Disease"/>
            <person name="Wu L."/>
            <person name="Ma J."/>
        </authorList>
    </citation>
    <scope>NUCLEOTIDE SEQUENCE [LARGE SCALE GENOMIC DNA]</scope>
    <source>
        <strain evidence="1 2">JCM 13022</strain>
    </source>
</reference>
<proteinExistence type="predicted"/>